<reference evidence="1" key="1">
    <citation type="submission" date="2014-11" db="EMBL/GenBank/DDBJ databases">
        <authorList>
            <person name="Amaro Gonzalez C."/>
        </authorList>
    </citation>
    <scope>NUCLEOTIDE SEQUENCE</scope>
</reference>
<sequence>MLSLSLEKAPPPLSLKVRGSWCLCSLLRVNSSAQ</sequence>
<reference evidence="1" key="2">
    <citation type="journal article" date="2015" name="Fish Shellfish Immunol.">
        <title>Early steps in the European eel (Anguilla anguilla)-Vibrio vulnificus interaction in the gills: Role of the RtxA13 toxin.</title>
        <authorList>
            <person name="Callol A."/>
            <person name="Pajuelo D."/>
            <person name="Ebbesson L."/>
            <person name="Teles M."/>
            <person name="MacKenzie S."/>
            <person name="Amaro C."/>
        </authorList>
    </citation>
    <scope>NUCLEOTIDE SEQUENCE</scope>
</reference>
<protein>
    <submittedName>
        <fullName evidence="1">Uncharacterized protein</fullName>
    </submittedName>
</protein>
<evidence type="ECO:0000313" key="1">
    <source>
        <dbReference type="EMBL" id="JAH63518.1"/>
    </source>
</evidence>
<dbReference type="AlphaFoldDB" id="A0A0E9UEY9"/>
<dbReference type="EMBL" id="GBXM01045059">
    <property type="protein sequence ID" value="JAH63518.1"/>
    <property type="molecule type" value="Transcribed_RNA"/>
</dbReference>
<organism evidence="1">
    <name type="scientific">Anguilla anguilla</name>
    <name type="common">European freshwater eel</name>
    <name type="synonym">Muraena anguilla</name>
    <dbReference type="NCBI Taxonomy" id="7936"/>
    <lineage>
        <taxon>Eukaryota</taxon>
        <taxon>Metazoa</taxon>
        <taxon>Chordata</taxon>
        <taxon>Craniata</taxon>
        <taxon>Vertebrata</taxon>
        <taxon>Euteleostomi</taxon>
        <taxon>Actinopterygii</taxon>
        <taxon>Neopterygii</taxon>
        <taxon>Teleostei</taxon>
        <taxon>Anguilliformes</taxon>
        <taxon>Anguillidae</taxon>
        <taxon>Anguilla</taxon>
    </lineage>
</organism>
<name>A0A0E9UEY9_ANGAN</name>
<accession>A0A0E9UEY9</accession>
<proteinExistence type="predicted"/>